<dbReference type="PROSITE" id="PS50835">
    <property type="entry name" value="IG_LIKE"/>
    <property type="match status" value="1"/>
</dbReference>
<dbReference type="InterPro" id="IPR013783">
    <property type="entry name" value="Ig-like_fold"/>
</dbReference>
<reference evidence="2 3" key="1">
    <citation type="submission" date="2023-09" db="EMBL/GenBank/DDBJ databases">
        <authorList>
            <person name="Wang M."/>
        </authorList>
    </citation>
    <scope>NUCLEOTIDE SEQUENCE [LARGE SCALE GENOMIC DNA]</scope>
    <source>
        <strain evidence="2">GT-2023</strain>
        <tissue evidence="2">Liver</tissue>
    </source>
</reference>
<name>A0ABR3MPL2_9TELE</name>
<dbReference type="SUPFAM" id="SSF48726">
    <property type="entry name" value="Immunoglobulin"/>
    <property type="match status" value="1"/>
</dbReference>
<keyword evidence="3" id="KW-1185">Reference proteome</keyword>
<dbReference type="Proteomes" id="UP001558613">
    <property type="component" value="Unassembled WGS sequence"/>
</dbReference>
<organism evidence="2 3">
    <name type="scientific">Cirrhinus molitorella</name>
    <name type="common">mud carp</name>
    <dbReference type="NCBI Taxonomy" id="172907"/>
    <lineage>
        <taxon>Eukaryota</taxon>
        <taxon>Metazoa</taxon>
        <taxon>Chordata</taxon>
        <taxon>Craniata</taxon>
        <taxon>Vertebrata</taxon>
        <taxon>Euteleostomi</taxon>
        <taxon>Actinopterygii</taxon>
        <taxon>Neopterygii</taxon>
        <taxon>Teleostei</taxon>
        <taxon>Ostariophysi</taxon>
        <taxon>Cypriniformes</taxon>
        <taxon>Cyprinidae</taxon>
        <taxon>Labeoninae</taxon>
        <taxon>Labeonini</taxon>
        <taxon>Cirrhinus</taxon>
    </lineage>
</organism>
<dbReference type="InterPro" id="IPR007110">
    <property type="entry name" value="Ig-like_dom"/>
</dbReference>
<accession>A0ABR3MPL2</accession>
<dbReference type="Gene3D" id="2.60.40.10">
    <property type="entry name" value="Immunoglobulins"/>
    <property type="match status" value="1"/>
</dbReference>
<proteinExistence type="predicted"/>
<comment type="caution">
    <text evidence="2">The sequence shown here is derived from an EMBL/GenBank/DDBJ whole genome shotgun (WGS) entry which is preliminary data.</text>
</comment>
<protein>
    <recommendedName>
        <fullName evidence="1">Ig-like domain-containing protein</fullName>
    </recommendedName>
</protein>
<dbReference type="EMBL" id="JAYMGO010000010">
    <property type="protein sequence ID" value="KAL1266558.1"/>
    <property type="molecule type" value="Genomic_DNA"/>
</dbReference>
<sequence>MPDGYPMILCSVDFYSDSIQQLWIRDGDILKSSYSNKSFNGFFNQQSFLILPPQTFNDTIYSCWCMCVSALIFFKEEHFTTRWMCLNRHASSCL</sequence>
<evidence type="ECO:0000259" key="1">
    <source>
        <dbReference type="PROSITE" id="PS50835"/>
    </source>
</evidence>
<gene>
    <name evidence="2" type="ORF">QQF64_002233</name>
</gene>
<evidence type="ECO:0000313" key="3">
    <source>
        <dbReference type="Proteomes" id="UP001558613"/>
    </source>
</evidence>
<evidence type="ECO:0000313" key="2">
    <source>
        <dbReference type="EMBL" id="KAL1266558.1"/>
    </source>
</evidence>
<feature type="domain" description="Ig-like" evidence="1">
    <location>
        <begin position="1"/>
        <end position="63"/>
    </location>
</feature>
<dbReference type="InterPro" id="IPR036179">
    <property type="entry name" value="Ig-like_dom_sf"/>
</dbReference>